<feature type="coiled-coil region" evidence="1">
    <location>
        <begin position="80"/>
        <end position="111"/>
    </location>
</feature>
<evidence type="ECO:0000256" key="1">
    <source>
        <dbReference type="SAM" id="Coils"/>
    </source>
</evidence>
<dbReference type="Proteomes" id="UP000016511">
    <property type="component" value="Unassembled WGS sequence"/>
</dbReference>
<dbReference type="AlphaFoldDB" id="U1WQY7"/>
<dbReference type="STRING" id="649747.HMPREF0083_05816"/>
<comment type="caution">
    <text evidence="2">The sequence shown here is derived from an EMBL/GenBank/DDBJ whole genome shotgun (WGS) entry which is preliminary data.</text>
</comment>
<name>U1WQY7_ANEAE</name>
<dbReference type="EMBL" id="AWSJ01000365">
    <property type="protein sequence ID" value="ERI05050.1"/>
    <property type="molecule type" value="Genomic_DNA"/>
</dbReference>
<keyword evidence="1" id="KW-0175">Coiled coil</keyword>
<proteinExistence type="predicted"/>
<keyword evidence="3" id="KW-1185">Reference proteome</keyword>
<reference evidence="2 3" key="1">
    <citation type="submission" date="2013-08" db="EMBL/GenBank/DDBJ databases">
        <authorList>
            <person name="Weinstock G."/>
            <person name="Sodergren E."/>
            <person name="Wylie T."/>
            <person name="Fulton L."/>
            <person name="Fulton R."/>
            <person name="Fronick C."/>
            <person name="O'Laughlin M."/>
            <person name="Godfrey J."/>
            <person name="Miner T."/>
            <person name="Herter B."/>
            <person name="Appelbaum E."/>
            <person name="Cordes M."/>
            <person name="Lek S."/>
            <person name="Wollam A."/>
            <person name="Pepin K.H."/>
            <person name="Palsikar V.B."/>
            <person name="Mitreva M."/>
            <person name="Wilson R.K."/>
        </authorList>
    </citation>
    <scope>NUCLEOTIDE SEQUENCE [LARGE SCALE GENOMIC DNA]</scope>
    <source>
        <strain evidence="2 3">ATCC 12856</strain>
    </source>
</reference>
<accession>U1WQY7</accession>
<dbReference type="PATRIC" id="fig|649747.3.peg.5213"/>
<evidence type="ECO:0000313" key="3">
    <source>
        <dbReference type="Proteomes" id="UP000016511"/>
    </source>
</evidence>
<gene>
    <name evidence="2" type="ORF">HMPREF0083_05816</name>
</gene>
<evidence type="ECO:0000313" key="2">
    <source>
        <dbReference type="EMBL" id="ERI05050.1"/>
    </source>
</evidence>
<organism evidence="2 3">
    <name type="scientific">Aneurinibacillus aneurinilyticus ATCC 12856</name>
    <dbReference type="NCBI Taxonomy" id="649747"/>
    <lineage>
        <taxon>Bacteria</taxon>
        <taxon>Bacillati</taxon>
        <taxon>Bacillota</taxon>
        <taxon>Bacilli</taxon>
        <taxon>Bacillales</taxon>
        <taxon>Paenibacillaceae</taxon>
        <taxon>Aneurinibacillus group</taxon>
        <taxon>Aneurinibacillus</taxon>
    </lineage>
</organism>
<sequence>MHMVGSRRFGKKKRRGTMWIVENFRPFHPIYGRGKRYKIGTKFIWEVADILPGGKIMFRFTTIDGKSQCLITMRELDYFVEVSDEILQQLMEEYKKLQENKKDDTNKKEEEE</sequence>
<dbReference type="HOGENOM" id="CLU_2140658_0_0_9"/>
<protein>
    <submittedName>
        <fullName evidence="2">Uncharacterized protein</fullName>
    </submittedName>
</protein>